<accession>A0A0A8YAQ8</accession>
<dbReference type="EMBL" id="GBRH01275402">
    <property type="protein sequence ID" value="JAD22493.1"/>
    <property type="molecule type" value="Transcribed_RNA"/>
</dbReference>
<protein>
    <submittedName>
        <fullName evidence="2">Uncharacterized protein</fullName>
    </submittedName>
</protein>
<organism evidence="2">
    <name type="scientific">Arundo donax</name>
    <name type="common">Giant reed</name>
    <name type="synonym">Donax arundinaceus</name>
    <dbReference type="NCBI Taxonomy" id="35708"/>
    <lineage>
        <taxon>Eukaryota</taxon>
        <taxon>Viridiplantae</taxon>
        <taxon>Streptophyta</taxon>
        <taxon>Embryophyta</taxon>
        <taxon>Tracheophyta</taxon>
        <taxon>Spermatophyta</taxon>
        <taxon>Magnoliopsida</taxon>
        <taxon>Liliopsida</taxon>
        <taxon>Poales</taxon>
        <taxon>Poaceae</taxon>
        <taxon>PACMAD clade</taxon>
        <taxon>Arundinoideae</taxon>
        <taxon>Arundineae</taxon>
        <taxon>Arundo</taxon>
    </lineage>
</organism>
<name>A0A0A8YAQ8_ARUDO</name>
<sequence>MVRRRRPGRLGFGGRAAGLVRRRAGGGVRQRAARNRRQVEAEAAGGGVDTV</sequence>
<dbReference type="AlphaFoldDB" id="A0A0A8YAQ8"/>
<reference evidence="2" key="2">
    <citation type="journal article" date="2015" name="Data Brief">
        <title>Shoot transcriptome of the giant reed, Arundo donax.</title>
        <authorList>
            <person name="Barrero R.A."/>
            <person name="Guerrero F.D."/>
            <person name="Moolhuijzen P."/>
            <person name="Goolsby J.A."/>
            <person name="Tidwell J."/>
            <person name="Bellgard S.E."/>
            <person name="Bellgard M.I."/>
        </authorList>
    </citation>
    <scope>NUCLEOTIDE SEQUENCE</scope>
    <source>
        <tissue evidence="2">Shoot tissue taken approximately 20 cm above the soil surface</tissue>
    </source>
</reference>
<evidence type="ECO:0000313" key="2">
    <source>
        <dbReference type="EMBL" id="JAD22493.1"/>
    </source>
</evidence>
<evidence type="ECO:0000256" key="1">
    <source>
        <dbReference type="SAM" id="MobiDB-lite"/>
    </source>
</evidence>
<reference evidence="2" key="1">
    <citation type="submission" date="2014-09" db="EMBL/GenBank/DDBJ databases">
        <authorList>
            <person name="Magalhaes I.L.F."/>
            <person name="Oliveira U."/>
            <person name="Santos F.R."/>
            <person name="Vidigal T.H.D.A."/>
            <person name="Brescovit A.D."/>
            <person name="Santos A.J."/>
        </authorList>
    </citation>
    <scope>NUCLEOTIDE SEQUENCE</scope>
    <source>
        <tissue evidence="2">Shoot tissue taken approximately 20 cm above the soil surface</tissue>
    </source>
</reference>
<feature type="region of interest" description="Disordered" evidence="1">
    <location>
        <begin position="23"/>
        <end position="51"/>
    </location>
</feature>
<proteinExistence type="predicted"/>